<dbReference type="EMBL" id="JTHE03000088">
    <property type="protein sequence ID" value="MCM1984211.1"/>
    <property type="molecule type" value="Genomic_DNA"/>
</dbReference>
<dbReference type="AlphaFoldDB" id="A0ABD4T6E5"/>
<proteinExistence type="predicted"/>
<keyword evidence="1" id="KW-0808">Transferase</keyword>
<dbReference type="Gene3D" id="3.40.50.2000">
    <property type="entry name" value="Glycogen Phosphorylase B"/>
    <property type="match status" value="2"/>
</dbReference>
<keyword evidence="5" id="KW-1185">Reference proteome</keyword>
<dbReference type="Proteomes" id="UP000031561">
    <property type="component" value="Unassembled WGS sequence"/>
</dbReference>
<comment type="caution">
    <text evidence="4">The sequence shown here is derived from an EMBL/GenBank/DDBJ whole genome shotgun (WGS) entry which is preliminary data.</text>
</comment>
<dbReference type="GO" id="GO:0016740">
    <property type="term" value="F:transferase activity"/>
    <property type="evidence" value="ECO:0007669"/>
    <property type="project" value="UniProtKB-KW"/>
</dbReference>
<organism evidence="4 5">
    <name type="scientific">Lyngbya confervoides BDU141951</name>
    <dbReference type="NCBI Taxonomy" id="1574623"/>
    <lineage>
        <taxon>Bacteria</taxon>
        <taxon>Bacillati</taxon>
        <taxon>Cyanobacteriota</taxon>
        <taxon>Cyanophyceae</taxon>
        <taxon>Oscillatoriophycideae</taxon>
        <taxon>Oscillatoriales</taxon>
        <taxon>Microcoleaceae</taxon>
        <taxon>Lyngbya</taxon>
    </lineage>
</organism>
<dbReference type="InterPro" id="IPR001296">
    <property type="entry name" value="Glyco_trans_1"/>
</dbReference>
<evidence type="ECO:0000259" key="2">
    <source>
        <dbReference type="Pfam" id="PF00534"/>
    </source>
</evidence>
<evidence type="ECO:0000313" key="5">
    <source>
        <dbReference type="Proteomes" id="UP000031561"/>
    </source>
</evidence>
<name>A0ABD4T6E5_9CYAN</name>
<sequence>MQLFINGRFLTQQVTGVQRYARELVQAIDTLIAADELPNPFEAITVLVPPGTEISLSLSNLPIQAVGRWQGHLWEQIDLPRYSRGGLLVNLGNTAPLGKRDQVLTLHDVSIYAVPEAYSWAFRAWYGLLFHQLSRKVLRLLTVSQFSKREIAHHLGIPLDRVKVIYEGREHMQRISPDPSILRQAQLENQPFVLAVSSLSPHKNFRAVVQALPYLSDLSDLKVVIIGGRNRQVFAAADDLAQSQQIVRLGYIGDRQLKALYESAWGFIHASYYEGFGLTPLEAMVCGCPVLVSKAASMPEVCGDAALYFDPSDPQAIAHQVRRLFLNPALRAELRQKAMAQAQKFSWLTCARETWAVLQGLVP</sequence>
<dbReference type="Pfam" id="PF00534">
    <property type="entry name" value="Glycos_transf_1"/>
    <property type="match status" value="1"/>
</dbReference>
<protein>
    <submittedName>
        <fullName evidence="4">Glycosyltransferase family 4 protein</fullName>
    </submittedName>
</protein>
<evidence type="ECO:0000313" key="4">
    <source>
        <dbReference type="EMBL" id="MCM1984211.1"/>
    </source>
</evidence>
<dbReference type="InterPro" id="IPR028098">
    <property type="entry name" value="Glyco_trans_4-like_N"/>
</dbReference>
<accession>A0ABD4T6E5</accession>
<feature type="domain" description="Glycosyltransferase subfamily 4-like N-terminal" evidence="3">
    <location>
        <begin position="19"/>
        <end position="168"/>
    </location>
</feature>
<dbReference type="PANTHER" id="PTHR46401">
    <property type="entry name" value="GLYCOSYLTRANSFERASE WBBK-RELATED"/>
    <property type="match status" value="1"/>
</dbReference>
<dbReference type="CDD" id="cd03809">
    <property type="entry name" value="GT4_MtfB-like"/>
    <property type="match status" value="1"/>
</dbReference>
<dbReference type="PANTHER" id="PTHR46401:SF2">
    <property type="entry name" value="GLYCOSYLTRANSFERASE WBBK-RELATED"/>
    <property type="match status" value="1"/>
</dbReference>
<gene>
    <name evidence="4" type="ORF">QQ91_0015405</name>
</gene>
<evidence type="ECO:0000259" key="3">
    <source>
        <dbReference type="Pfam" id="PF13439"/>
    </source>
</evidence>
<reference evidence="4 5" key="1">
    <citation type="journal article" date="2015" name="Genome Announc.">
        <title>Draft Genome Sequence of Filamentous Marine Cyanobacterium Lyngbya confervoides Strain BDU141951.</title>
        <authorList>
            <person name="Chandrababunaidu M.M."/>
            <person name="Sen D."/>
            <person name="Tripathy S."/>
        </authorList>
    </citation>
    <scope>NUCLEOTIDE SEQUENCE [LARGE SCALE GENOMIC DNA]</scope>
    <source>
        <strain evidence="4 5">BDU141951</strain>
    </source>
</reference>
<dbReference type="SUPFAM" id="SSF53756">
    <property type="entry name" value="UDP-Glycosyltransferase/glycogen phosphorylase"/>
    <property type="match status" value="1"/>
</dbReference>
<dbReference type="Pfam" id="PF13439">
    <property type="entry name" value="Glyco_transf_4"/>
    <property type="match status" value="1"/>
</dbReference>
<evidence type="ECO:0000256" key="1">
    <source>
        <dbReference type="ARBA" id="ARBA00022679"/>
    </source>
</evidence>
<feature type="domain" description="Glycosyl transferase family 1" evidence="2">
    <location>
        <begin position="188"/>
        <end position="338"/>
    </location>
</feature>
<dbReference type="RefSeq" id="WP_166275913.1">
    <property type="nucleotide sequence ID" value="NZ_JTHE03000088.1"/>
</dbReference>